<dbReference type="EMBL" id="BEXD01004038">
    <property type="protein sequence ID" value="GBC05919.1"/>
    <property type="molecule type" value="Genomic_DNA"/>
</dbReference>
<comment type="subunit">
    <text evidence="7">Component of the Mediator complex.</text>
</comment>
<dbReference type="GO" id="GO:0003712">
    <property type="term" value="F:transcription coregulator activity"/>
    <property type="evidence" value="ECO:0007669"/>
    <property type="project" value="InterPro"/>
</dbReference>
<feature type="compositionally biased region" description="Polar residues" evidence="8">
    <location>
        <begin position="251"/>
        <end position="261"/>
    </location>
</feature>
<dbReference type="InterPro" id="IPR011425">
    <property type="entry name" value="Med9"/>
</dbReference>
<comment type="subcellular location">
    <subcellularLocation>
        <location evidence="1 7">Nucleus</location>
    </subcellularLocation>
</comment>
<accession>A0A2Z6SJ09</accession>
<feature type="compositionally biased region" description="Low complexity" evidence="8">
    <location>
        <begin position="136"/>
        <end position="159"/>
    </location>
</feature>
<feature type="compositionally biased region" description="Low complexity" evidence="8">
    <location>
        <begin position="241"/>
        <end position="250"/>
    </location>
</feature>
<keyword evidence="10" id="KW-1185">Reference proteome</keyword>
<dbReference type="GO" id="GO:0006357">
    <property type="term" value="P:regulation of transcription by RNA polymerase II"/>
    <property type="evidence" value="ECO:0007669"/>
    <property type="project" value="InterPro"/>
</dbReference>
<dbReference type="GO" id="GO:0016592">
    <property type="term" value="C:mediator complex"/>
    <property type="evidence" value="ECO:0007669"/>
    <property type="project" value="InterPro"/>
</dbReference>
<feature type="region of interest" description="Disordered" evidence="8">
    <location>
        <begin position="136"/>
        <end position="171"/>
    </location>
</feature>
<keyword evidence="5 7" id="KW-0804">Transcription</keyword>
<dbReference type="AlphaFoldDB" id="A0A2Z6SJ09"/>
<keyword evidence="4 7" id="KW-0010">Activator</keyword>
<evidence type="ECO:0000256" key="2">
    <source>
        <dbReference type="ARBA" id="ARBA00008089"/>
    </source>
</evidence>
<keyword evidence="6 7" id="KW-0539">Nucleus</keyword>
<evidence type="ECO:0000256" key="4">
    <source>
        <dbReference type="ARBA" id="ARBA00023159"/>
    </source>
</evidence>
<evidence type="ECO:0000256" key="5">
    <source>
        <dbReference type="ARBA" id="ARBA00023163"/>
    </source>
</evidence>
<comment type="function">
    <text evidence="7">Component of the Mediator complex, a coactivator involved in the regulated transcription of nearly all RNA polymerase II-dependent genes. Mediator functions as a bridge to convey information from gene-specific regulatory proteins to the basal RNA polymerase II transcription machinery. Mediator is recruited to promoters by direct interactions with regulatory proteins and serves as a scaffold for the assembly of a functional preinitiation complex with RNA polymerase II and the general transcription factors.</text>
</comment>
<sequence length="261" mass="29422">MQGYASFDSTLLVTPGSSFMLSQSQPQTPVTATGSTSEIDRFPREEFSFLPHIIQVLDKVETGKNEQEIKAMMRKLKDKVHRCQKILDDLPGADLSRERQERLRNEDKEILENKRKLRRRYLELQIFQTAATTCYNNQNNQSNQNNPPNSDNPINPDNPLDQSNPINPINPLESLESLESLDSLNQLDSLNSFDQLNSILPLDPLDPLDPLNLINPPNSSNNLLDSFEINSLELDSVNPDTTTAVTTVPTEDNNQMDTTEG</sequence>
<evidence type="ECO:0000256" key="3">
    <source>
        <dbReference type="ARBA" id="ARBA00023015"/>
    </source>
</evidence>
<dbReference type="Pfam" id="PF07544">
    <property type="entry name" value="Med9"/>
    <property type="match status" value="1"/>
</dbReference>
<evidence type="ECO:0000256" key="7">
    <source>
        <dbReference type="RuleBase" id="RU364145"/>
    </source>
</evidence>
<organism evidence="9 10">
    <name type="scientific">Rhizophagus clarus</name>
    <dbReference type="NCBI Taxonomy" id="94130"/>
    <lineage>
        <taxon>Eukaryota</taxon>
        <taxon>Fungi</taxon>
        <taxon>Fungi incertae sedis</taxon>
        <taxon>Mucoromycota</taxon>
        <taxon>Glomeromycotina</taxon>
        <taxon>Glomeromycetes</taxon>
        <taxon>Glomerales</taxon>
        <taxon>Glomeraceae</taxon>
        <taxon>Rhizophagus</taxon>
    </lineage>
</organism>
<evidence type="ECO:0000313" key="10">
    <source>
        <dbReference type="Proteomes" id="UP000247702"/>
    </source>
</evidence>
<comment type="caution">
    <text evidence="9">The sequence shown here is derived from an EMBL/GenBank/DDBJ whole genome shotgun (WGS) entry which is preliminary data.</text>
</comment>
<comment type="similarity">
    <text evidence="2 7">Belongs to the Mediator complex subunit 9 family.</text>
</comment>
<evidence type="ECO:0000313" key="9">
    <source>
        <dbReference type="EMBL" id="GBC05919.1"/>
    </source>
</evidence>
<dbReference type="Proteomes" id="UP000247702">
    <property type="component" value="Unassembled WGS sequence"/>
</dbReference>
<gene>
    <name evidence="7" type="primary">MED9</name>
    <name evidence="9" type="ORF">RclHR1_06500001</name>
</gene>
<proteinExistence type="inferred from homology"/>
<reference evidence="9 10" key="1">
    <citation type="submission" date="2017-11" db="EMBL/GenBank/DDBJ databases">
        <title>The genome of Rhizophagus clarus HR1 reveals common genetic basis of auxotrophy among arbuscular mycorrhizal fungi.</title>
        <authorList>
            <person name="Kobayashi Y."/>
        </authorList>
    </citation>
    <scope>NUCLEOTIDE SEQUENCE [LARGE SCALE GENOMIC DNA]</scope>
    <source>
        <strain evidence="9 10">HR1</strain>
    </source>
</reference>
<feature type="region of interest" description="Disordered" evidence="8">
    <location>
        <begin position="238"/>
        <end position="261"/>
    </location>
</feature>
<name>A0A2Z6SJ09_9GLOM</name>
<evidence type="ECO:0000256" key="1">
    <source>
        <dbReference type="ARBA" id="ARBA00004123"/>
    </source>
</evidence>
<evidence type="ECO:0000256" key="8">
    <source>
        <dbReference type="SAM" id="MobiDB-lite"/>
    </source>
</evidence>
<evidence type="ECO:0000256" key="6">
    <source>
        <dbReference type="ARBA" id="ARBA00023242"/>
    </source>
</evidence>
<keyword evidence="3 7" id="KW-0805">Transcription regulation</keyword>
<protein>
    <recommendedName>
        <fullName evidence="7">Mediator of RNA polymerase II transcription subunit 9</fullName>
    </recommendedName>
    <alternativeName>
        <fullName evidence="7">Mediator complex subunit 9</fullName>
    </alternativeName>
</protein>